<dbReference type="EMBL" id="JAQNDL010000005">
    <property type="protein sequence ID" value="MDC0723507.1"/>
    <property type="molecule type" value="Genomic_DNA"/>
</dbReference>
<dbReference type="Proteomes" id="UP001221686">
    <property type="component" value="Unassembled WGS sequence"/>
</dbReference>
<sequence>MTGWRLVLALLIAVSTALLFTTGARMRILEGADDEVCSVGQHDVPVVSRQQESPDHSARRNETAPVLPPRTDEVAMAMVDAFSPWPLPAPSASPRMGIRATLKARGPPVGRC</sequence>
<protein>
    <submittedName>
        <fullName evidence="2">Uncharacterized protein</fullName>
    </submittedName>
</protein>
<reference evidence="2 3" key="1">
    <citation type="submission" date="2022-11" db="EMBL/GenBank/DDBJ databases">
        <title>Minimal conservation of predation-associated metabolite biosynthetic gene clusters underscores biosynthetic potential of Myxococcota including descriptions for ten novel species: Archangium lansinium sp. nov., Myxococcus landrumus sp. nov., Nannocystis bai.</title>
        <authorList>
            <person name="Ahearne A."/>
            <person name="Stevens C."/>
            <person name="Dowd S."/>
        </authorList>
    </citation>
    <scope>NUCLEOTIDE SEQUENCE [LARGE SCALE GENOMIC DNA]</scope>
    <source>
        <strain evidence="2 3">BB15-2</strain>
    </source>
</reference>
<evidence type="ECO:0000256" key="1">
    <source>
        <dbReference type="SAM" id="MobiDB-lite"/>
    </source>
</evidence>
<keyword evidence="3" id="KW-1185">Reference proteome</keyword>
<feature type="region of interest" description="Disordered" evidence="1">
    <location>
        <begin position="47"/>
        <end position="67"/>
    </location>
</feature>
<proteinExistence type="predicted"/>
<accession>A0ABT5ECD1</accession>
<name>A0ABT5ECD1_9BACT</name>
<comment type="caution">
    <text evidence="2">The sequence shown here is derived from an EMBL/GenBank/DDBJ whole genome shotgun (WGS) entry which is preliminary data.</text>
</comment>
<evidence type="ECO:0000313" key="2">
    <source>
        <dbReference type="EMBL" id="MDC0723507.1"/>
    </source>
</evidence>
<feature type="compositionally biased region" description="Basic and acidic residues" evidence="1">
    <location>
        <begin position="52"/>
        <end position="62"/>
    </location>
</feature>
<gene>
    <name evidence="2" type="ORF">POL25_41885</name>
</gene>
<evidence type="ECO:0000313" key="3">
    <source>
        <dbReference type="Proteomes" id="UP001221686"/>
    </source>
</evidence>
<organism evidence="2 3">
    <name type="scientific">Nannocystis bainbridge</name>
    <dbReference type="NCBI Taxonomy" id="2995303"/>
    <lineage>
        <taxon>Bacteria</taxon>
        <taxon>Pseudomonadati</taxon>
        <taxon>Myxococcota</taxon>
        <taxon>Polyangia</taxon>
        <taxon>Nannocystales</taxon>
        <taxon>Nannocystaceae</taxon>
        <taxon>Nannocystis</taxon>
    </lineage>
</organism>